<name>A0A951PGF1_9CYAN</name>
<reference evidence="2" key="1">
    <citation type="submission" date="2021-05" db="EMBL/GenBank/DDBJ databases">
        <authorList>
            <person name="Pietrasiak N."/>
            <person name="Ward R."/>
            <person name="Stajich J.E."/>
            <person name="Kurbessoian T."/>
        </authorList>
    </citation>
    <scope>NUCLEOTIDE SEQUENCE</scope>
    <source>
        <strain evidence="2">CPER-KK1</strain>
    </source>
</reference>
<sequence length="126" mass="14326">METEPLSVEIRFTDEFERRLQSLSRKYRRIGSDIQPLIKQLQAGETPGDRISGTGTTAFKVRLKNSDIRKGKSGGYRIIYQVASPTSIVLLTIYSKSNQTNISAAEIQQILTEFEQQRKGEETEEE</sequence>
<gene>
    <name evidence="2" type="ORF">KME25_00255</name>
</gene>
<evidence type="ECO:0000313" key="3">
    <source>
        <dbReference type="Proteomes" id="UP000753908"/>
    </source>
</evidence>
<comment type="caution">
    <text evidence="2">The sequence shown here is derived from an EMBL/GenBank/DDBJ whole genome shotgun (WGS) entry which is preliminary data.</text>
</comment>
<dbReference type="EMBL" id="JAHHIF010000001">
    <property type="protein sequence ID" value="MBW4542872.1"/>
    <property type="molecule type" value="Genomic_DNA"/>
</dbReference>
<accession>A0A951PGF1</accession>
<dbReference type="AlphaFoldDB" id="A0A951PGF1"/>
<dbReference type="InterPro" id="IPR009387">
    <property type="entry name" value="HigB-2"/>
</dbReference>
<reference evidence="2" key="2">
    <citation type="journal article" date="2022" name="Microbiol. Resour. Announc.">
        <title>Metagenome Sequencing to Explore Phylogenomics of Terrestrial Cyanobacteria.</title>
        <authorList>
            <person name="Ward R.D."/>
            <person name="Stajich J.E."/>
            <person name="Johansen J.R."/>
            <person name="Huntemann M."/>
            <person name="Clum A."/>
            <person name="Foster B."/>
            <person name="Foster B."/>
            <person name="Roux S."/>
            <person name="Palaniappan K."/>
            <person name="Varghese N."/>
            <person name="Mukherjee S."/>
            <person name="Reddy T.B.K."/>
            <person name="Daum C."/>
            <person name="Copeland A."/>
            <person name="Chen I.A."/>
            <person name="Ivanova N.N."/>
            <person name="Kyrpides N.C."/>
            <person name="Shapiro N."/>
            <person name="Eloe-Fadrosh E.A."/>
            <person name="Pietrasiak N."/>
        </authorList>
    </citation>
    <scope>NUCLEOTIDE SEQUENCE</scope>
    <source>
        <strain evidence="2">CPER-KK1</strain>
    </source>
</reference>
<dbReference type="InterPro" id="IPR035093">
    <property type="entry name" value="RelE/ParE_toxin_dom_sf"/>
</dbReference>
<protein>
    <submittedName>
        <fullName evidence="2">Type II toxin-antitoxin system RelE/ParE family toxin</fullName>
    </submittedName>
</protein>
<dbReference type="Pfam" id="PF05016">
    <property type="entry name" value="ParE_toxin"/>
    <property type="match status" value="1"/>
</dbReference>
<dbReference type="Gene3D" id="3.30.2310.20">
    <property type="entry name" value="RelE-like"/>
    <property type="match status" value="1"/>
</dbReference>
<evidence type="ECO:0000313" key="2">
    <source>
        <dbReference type="EMBL" id="MBW4542872.1"/>
    </source>
</evidence>
<organism evidence="2 3">
    <name type="scientific">Symplocastrum torsivum CPER-KK1</name>
    <dbReference type="NCBI Taxonomy" id="450513"/>
    <lineage>
        <taxon>Bacteria</taxon>
        <taxon>Bacillati</taxon>
        <taxon>Cyanobacteriota</taxon>
        <taxon>Cyanophyceae</taxon>
        <taxon>Oscillatoriophycideae</taxon>
        <taxon>Oscillatoriales</taxon>
        <taxon>Microcoleaceae</taxon>
        <taxon>Symplocastrum</taxon>
    </lineage>
</organism>
<keyword evidence="1" id="KW-1277">Toxin-antitoxin system</keyword>
<dbReference type="Proteomes" id="UP000753908">
    <property type="component" value="Unassembled WGS sequence"/>
</dbReference>
<evidence type="ECO:0000256" key="1">
    <source>
        <dbReference type="ARBA" id="ARBA00022649"/>
    </source>
</evidence>
<dbReference type="InterPro" id="IPR007712">
    <property type="entry name" value="RelE/ParE_toxin"/>
</dbReference>
<proteinExistence type="predicted"/>
<dbReference type="PIRSF" id="PIRSF039032">
    <property type="entry name" value="HigB-2"/>
    <property type="match status" value="1"/>
</dbReference>